<keyword evidence="2 5" id="KW-0812">Transmembrane</keyword>
<name>A0A093UUN3_TALMA</name>
<gene>
    <name evidence="6" type="ORF">GQ26_0310410</name>
</gene>
<evidence type="ECO:0000256" key="2">
    <source>
        <dbReference type="ARBA" id="ARBA00022692"/>
    </source>
</evidence>
<dbReference type="SUPFAM" id="SSF144083">
    <property type="entry name" value="Magnesium transport protein CorA, transmembrane region"/>
    <property type="match status" value="1"/>
</dbReference>
<reference key="1">
    <citation type="journal article" date="2014" name="PLoS Genet.">
        <title>Signature Gene Expression Reveals Novel Clues to the Molecular Mechanisms of Dimorphic Transition in Penicillium marneffei.</title>
        <authorList>
            <person name="Yang E."/>
            <person name="Wang G."/>
            <person name="Cai J."/>
            <person name="Woo P.C."/>
            <person name="Lau S.K."/>
            <person name="Yuen K.-Y."/>
            <person name="Chow W.-N."/>
            <person name="Lin X."/>
        </authorList>
    </citation>
    <scope>NUCLEOTIDE SEQUENCE [LARGE SCALE GENOMIC DNA]</scope>
    <source>
        <strain>PM1</strain>
    </source>
</reference>
<protein>
    <submittedName>
        <fullName evidence="6">Magnesium transport protein CorA</fullName>
    </submittedName>
</protein>
<sequence>MQKVGISDHSDVQYYEEYENNRYRKYNSSLGQVLRNYPNKNCRRLIIFAERSVSDGGPHAAELDSFFPPSFWRIVEEDLNGAFGLERYEEGSELTYDTWSTFKMKHVYQGHGIKGIKYHWSQVSVFTRQSKDKQFVLFVDCPKAVVDQIVRTCLSGSSRSVGLAGHVTSACRDPFIWHALLIGGLETEYESDYWGLRDIVRKWERERHGEPDFPLLHDLGRHLIHAKEIFEVATNTINSIVHHHRSLYDEFQATGMIAAEEQKSRQKLFRIIQEKLYISDKDMTAKQARATSLNERLHNEINLAYHVVTQKSNQLSINLASIARRDNATMKALALIGVLYLPGTFISGIFGMSFFNYNPQGNNNNNNSGTDWMMSDKFWIYWTITIPVTIFTVMLWAMLDETVEMYKYFMNKVKVTLQDKWNERPRSNRQKDEEEASTNDPSMMLKKWAMLECITRYI</sequence>
<dbReference type="InterPro" id="IPR045863">
    <property type="entry name" value="CorA_TM1_TM2"/>
</dbReference>
<proteinExistence type="predicted"/>
<dbReference type="Gene3D" id="1.20.58.340">
    <property type="entry name" value="Magnesium transport protein CorA, transmembrane region"/>
    <property type="match status" value="1"/>
</dbReference>
<dbReference type="GO" id="GO:0046873">
    <property type="term" value="F:metal ion transmembrane transporter activity"/>
    <property type="evidence" value="ECO:0007669"/>
    <property type="project" value="InterPro"/>
</dbReference>
<accession>A0A093UUN3</accession>
<evidence type="ECO:0000313" key="6">
    <source>
        <dbReference type="EMBL" id="KFX43972.1"/>
    </source>
</evidence>
<reference evidence="6" key="2">
    <citation type="journal article" date="2014" name="PLoS Genet.">
        <title>Signature gene expression reveals novel clues to the molecular mechanisms of dimorphic transition in Penicillium marneffei.</title>
        <authorList>
            <person name="Yang E."/>
            <person name="Wang G."/>
            <person name="Cai J."/>
            <person name="Woo P.C."/>
            <person name="Lau S.K."/>
            <person name="Yuen K.-Y."/>
            <person name="Chow W.-N."/>
            <person name="Lin X."/>
        </authorList>
    </citation>
    <scope>NUCLEOTIDE SEQUENCE</scope>
    <source>
        <strain evidence="6">PM1</strain>
    </source>
</reference>
<dbReference type="InterPro" id="IPR002523">
    <property type="entry name" value="MgTranspt_CorA/ZnTranspt_ZntB"/>
</dbReference>
<dbReference type="EMBL" id="JPOX01000031">
    <property type="protein sequence ID" value="KFX43972.1"/>
    <property type="molecule type" value="Genomic_DNA"/>
</dbReference>
<feature type="transmembrane region" description="Helical" evidence="5">
    <location>
        <begin position="332"/>
        <end position="358"/>
    </location>
</feature>
<evidence type="ECO:0000256" key="5">
    <source>
        <dbReference type="SAM" id="Phobius"/>
    </source>
</evidence>
<evidence type="ECO:0000256" key="1">
    <source>
        <dbReference type="ARBA" id="ARBA00004141"/>
    </source>
</evidence>
<dbReference type="GO" id="GO:0016020">
    <property type="term" value="C:membrane"/>
    <property type="evidence" value="ECO:0007669"/>
    <property type="project" value="UniProtKB-SubCell"/>
</dbReference>
<organism evidence="6">
    <name type="scientific">Talaromyces marneffei PM1</name>
    <dbReference type="NCBI Taxonomy" id="1077442"/>
    <lineage>
        <taxon>Eukaryota</taxon>
        <taxon>Fungi</taxon>
        <taxon>Dikarya</taxon>
        <taxon>Ascomycota</taxon>
        <taxon>Pezizomycotina</taxon>
        <taxon>Eurotiomycetes</taxon>
        <taxon>Eurotiomycetidae</taxon>
        <taxon>Eurotiales</taxon>
        <taxon>Trichocomaceae</taxon>
        <taxon>Talaromyces</taxon>
        <taxon>Talaromyces sect. Talaromyces</taxon>
    </lineage>
</organism>
<evidence type="ECO:0000256" key="4">
    <source>
        <dbReference type="ARBA" id="ARBA00023136"/>
    </source>
</evidence>
<evidence type="ECO:0000256" key="3">
    <source>
        <dbReference type="ARBA" id="ARBA00022989"/>
    </source>
</evidence>
<dbReference type="AlphaFoldDB" id="A0A093UUN3"/>
<comment type="subcellular location">
    <subcellularLocation>
        <location evidence="1">Membrane</location>
        <topology evidence="1">Multi-pass membrane protein</topology>
    </subcellularLocation>
</comment>
<keyword evidence="4 5" id="KW-0472">Membrane</keyword>
<dbReference type="eggNOG" id="ENOG502SMU6">
    <property type="taxonomic scope" value="Eukaryota"/>
</dbReference>
<feature type="transmembrane region" description="Helical" evidence="5">
    <location>
        <begin position="378"/>
        <end position="399"/>
    </location>
</feature>
<keyword evidence="3 5" id="KW-1133">Transmembrane helix</keyword>
<comment type="caution">
    <text evidence="6">The sequence shown here is derived from an EMBL/GenBank/DDBJ whole genome shotgun (WGS) entry which is preliminary data.</text>
</comment>
<dbReference type="Pfam" id="PF01544">
    <property type="entry name" value="CorA"/>
    <property type="match status" value="1"/>
</dbReference>